<evidence type="ECO:0000313" key="2">
    <source>
        <dbReference type="Proteomes" id="UP000821845"/>
    </source>
</evidence>
<evidence type="ECO:0000313" key="1">
    <source>
        <dbReference type="EMBL" id="KAH6941658.1"/>
    </source>
</evidence>
<sequence length="205" mass="22351">MTSLLRGVYIVGAKRTPFGTMGGKLKDHTPTQMAVVACKAALESAGVKPENVDVCVAAKDTPYCSRHVALHCGLPQKTPSLNVNRLCGSGFQAAVNGVQEILLGNAEIALTFGSENMSLSPFILRNARFGVKFGMQPELAPSRKRLRLGDFQNIDAAVLTWFKDVRAQNVRVSGPMLQEKTRQFATIHEVTGFEASSGWLDRFRQ</sequence>
<keyword evidence="2" id="KW-1185">Reference proteome</keyword>
<organism evidence="1 2">
    <name type="scientific">Hyalomma asiaticum</name>
    <name type="common">Tick</name>
    <dbReference type="NCBI Taxonomy" id="266040"/>
    <lineage>
        <taxon>Eukaryota</taxon>
        <taxon>Metazoa</taxon>
        <taxon>Ecdysozoa</taxon>
        <taxon>Arthropoda</taxon>
        <taxon>Chelicerata</taxon>
        <taxon>Arachnida</taxon>
        <taxon>Acari</taxon>
        <taxon>Parasitiformes</taxon>
        <taxon>Ixodida</taxon>
        <taxon>Ixodoidea</taxon>
        <taxon>Ixodidae</taxon>
        <taxon>Hyalomminae</taxon>
        <taxon>Hyalomma</taxon>
    </lineage>
</organism>
<accession>A0ACB7T6A0</accession>
<name>A0ACB7T6A0_HYAAI</name>
<gene>
    <name evidence="1" type="ORF">HPB50_021635</name>
</gene>
<reference evidence="1" key="1">
    <citation type="submission" date="2020-05" db="EMBL/GenBank/DDBJ databases">
        <title>Large-scale comparative analyses of tick genomes elucidate their genetic diversity and vector capacities.</title>
        <authorList>
            <person name="Jia N."/>
            <person name="Wang J."/>
            <person name="Shi W."/>
            <person name="Du L."/>
            <person name="Sun Y."/>
            <person name="Zhan W."/>
            <person name="Jiang J."/>
            <person name="Wang Q."/>
            <person name="Zhang B."/>
            <person name="Ji P."/>
            <person name="Sakyi L.B."/>
            <person name="Cui X."/>
            <person name="Yuan T."/>
            <person name="Jiang B."/>
            <person name="Yang W."/>
            <person name="Lam T.T.-Y."/>
            <person name="Chang Q."/>
            <person name="Ding S."/>
            <person name="Wang X."/>
            <person name="Zhu J."/>
            <person name="Ruan X."/>
            <person name="Zhao L."/>
            <person name="Wei J."/>
            <person name="Que T."/>
            <person name="Du C."/>
            <person name="Cheng J."/>
            <person name="Dai P."/>
            <person name="Han X."/>
            <person name="Huang E."/>
            <person name="Gao Y."/>
            <person name="Liu J."/>
            <person name="Shao H."/>
            <person name="Ye R."/>
            <person name="Li L."/>
            <person name="Wei W."/>
            <person name="Wang X."/>
            <person name="Wang C."/>
            <person name="Yang T."/>
            <person name="Huo Q."/>
            <person name="Li W."/>
            <person name="Guo W."/>
            <person name="Chen H."/>
            <person name="Zhou L."/>
            <person name="Ni X."/>
            <person name="Tian J."/>
            <person name="Zhou Y."/>
            <person name="Sheng Y."/>
            <person name="Liu T."/>
            <person name="Pan Y."/>
            <person name="Xia L."/>
            <person name="Li J."/>
            <person name="Zhao F."/>
            <person name="Cao W."/>
        </authorList>
    </citation>
    <scope>NUCLEOTIDE SEQUENCE</scope>
    <source>
        <strain evidence="1">Hyas-2018</strain>
    </source>
</reference>
<comment type="caution">
    <text evidence="1">The sequence shown here is derived from an EMBL/GenBank/DDBJ whole genome shotgun (WGS) entry which is preliminary data.</text>
</comment>
<protein>
    <submittedName>
        <fullName evidence="1">Uncharacterized protein</fullName>
    </submittedName>
</protein>
<dbReference type="EMBL" id="CM023491">
    <property type="protein sequence ID" value="KAH6941658.1"/>
    <property type="molecule type" value="Genomic_DNA"/>
</dbReference>
<proteinExistence type="predicted"/>
<dbReference type="Proteomes" id="UP000821845">
    <property type="component" value="Chromosome 11"/>
</dbReference>